<dbReference type="HOGENOM" id="CLU_369767_0_0_1"/>
<dbReference type="EnsemblMetazoa" id="tetur30g00520.1">
    <property type="protein sequence ID" value="tetur30g00520.1"/>
    <property type="gene ID" value="tetur30g00520"/>
</dbReference>
<dbReference type="Gene3D" id="3.30.160.60">
    <property type="entry name" value="Classic Zinc Finger"/>
    <property type="match status" value="1"/>
</dbReference>
<dbReference type="AlphaFoldDB" id="T1L0G1"/>
<dbReference type="GO" id="GO:0060271">
    <property type="term" value="P:cilium assembly"/>
    <property type="evidence" value="ECO:0007669"/>
    <property type="project" value="TreeGrafter"/>
</dbReference>
<evidence type="ECO:0000256" key="6">
    <source>
        <dbReference type="ARBA" id="ARBA00023273"/>
    </source>
</evidence>
<dbReference type="Proteomes" id="UP000015104">
    <property type="component" value="Unassembled WGS sequence"/>
</dbReference>
<comment type="similarity">
    <text evidence="3">Belongs to the DZIP C2H2-type zinc-finger protein family.</text>
</comment>
<keyword evidence="4 8" id="KW-0175">Coiled coil</keyword>
<evidence type="ECO:0000256" key="4">
    <source>
        <dbReference type="ARBA" id="ARBA00023054"/>
    </source>
</evidence>
<gene>
    <name evidence="11" type="primary">107369144</name>
</gene>
<keyword evidence="7" id="KW-0863">Zinc-finger</keyword>
<evidence type="ECO:0000256" key="3">
    <source>
        <dbReference type="ARBA" id="ARBA00009131"/>
    </source>
</evidence>
<dbReference type="GO" id="GO:0005814">
    <property type="term" value="C:centriole"/>
    <property type="evidence" value="ECO:0007669"/>
    <property type="project" value="UniProtKB-SubCell"/>
</dbReference>
<dbReference type="PROSITE" id="PS50157">
    <property type="entry name" value="ZINC_FINGER_C2H2_2"/>
    <property type="match status" value="1"/>
</dbReference>
<dbReference type="KEGG" id="tut:107369144"/>
<comment type="subcellular location">
    <subcellularLocation>
        <location evidence="2">Cytoplasm</location>
        <location evidence="2">Cytoskeleton</location>
        <location evidence="2">Cilium basal body</location>
    </subcellularLocation>
    <subcellularLocation>
        <location evidence="1">Cytoplasm</location>
        <location evidence="1">Cytoskeleton</location>
        <location evidence="1">Microtubule organizing center</location>
        <location evidence="1">Centrosome</location>
        <location evidence="1">Centriole</location>
    </subcellularLocation>
</comment>
<dbReference type="PANTHER" id="PTHR21502">
    <property type="entry name" value="ZINC FINGER PROTEIN DZIP1"/>
    <property type="match status" value="1"/>
</dbReference>
<dbReference type="GO" id="GO:0008270">
    <property type="term" value="F:zinc ion binding"/>
    <property type="evidence" value="ECO:0007669"/>
    <property type="project" value="UniProtKB-KW"/>
</dbReference>
<feature type="domain" description="C2H2-type" evidence="10">
    <location>
        <begin position="137"/>
        <end position="165"/>
    </location>
</feature>
<evidence type="ECO:0000256" key="8">
    <source>
        <dbReference type="SAM" id="Coils"/>
    </source>
</evidence>
<name>T1L0G1_TETUR</name>
<feature type="region of interest" description="Disordered" evidence="9">
    <location>
        <begin position="709"/>
        <end position="753"/>
    </location>
</feature>
<evidence type="ECO:0000256" key="9">
    <source>
        <dbReference type="SAM" id="MobiDB-lite"/>
    </source>
</evidence>
<dbReference type="GO" id="GO:0036064">
    <property type="term" value="C:ciliary basal body"/>
    <property type="evidence" value="ECO:0007669"/>
    <property type="project" value="TreeGrafter"/>
</dbReference>
<dbReference type="OMA" id="QSHIYRR"/>
<sequence>MPSQNLARIDWRKLSAIEVNTFESELQSNRWSVSEIGSMIAYSYIDSEFDLNSVDSNFIKVFKLSQIVIAYLLEKYFNHYEQLKEQVDQANYIVQENRKLRKLLEVYKQAFTFGGSISRSIGTDISEENHDKLFNQFQCPDCPKAFGNSVYLQSHIYRRHPENSIISRGLMPLTQRINQYHSALLPSATVDDVKKELENLKDQLKKTEDQLVEEKESRMALQVHLDTELEAKIKQLTSLLELNKNGDNSNLISQPSNIQQTDGGSKLSLEDENTDNRDETDGDQISPSKPLNVEETQNLTGLLLAHTQEVRNLGSNLQKLVDKLWSNDSLAGLKSSNDIGQLENDKKIETKVNAQSTSEKTESENDREFSSQGIQVLSYLDRYMEALGIMDKSCIRSNEFAEAMKVIKERRKRIGFQDKVDSLKDALEYEIRTRKIGQTLAQLNDESTSSTMHDKSLNASQKDSVKSPWLIAKSSLEETSAKQQEKQNRVRFGGITIQELDKAQPQEFKAEKVPKKLWTKPKSVLIRRDAQGNRIGNVDNKPKRRISFSEKRIEISPEYSSDDDDFDQMMAGEIQTATIEVTEDDKLESINDSAMDISLNKAQSCPKPLYLQPSPELLSDPAPPTPKPRASKSFGLNDHLSTADLKWFDSDGSDEIEEDNLERKKSQKVNNTKNIENSNKTLSMALDDDDQRVSVTELTKIIEEQLHNRQNRQANSKTNLTNSVDAVTGKSNNTNSGYGVKAIGTLNYDSDSD</sequence>
<keyword evidence="5" id="KW-0206">Cytoskeleton</keyword>
<dbReference type="InterPro" id="IPR051241">
    <property type="entry name" value="DZIP_RILPL"/>
</dbReference>
<protein>
    <recommendedName>
        <fullName evidence="10">C2H2-type domain-containing protein</fullName>
    </recommendedName>
</protein>
<accession>T1L0G1</accession>
<dbReference type="InterPro" id="IPR013087">
    <property type="entry name" value="Znf_C2H2_type"/>
</dbReference>
<dbReference type="OrthoDB" id="6503244at2759"/>
<reference evidence="11" key="2">
    <citation type="submission" date="2015-06" db="UniProtKB">
        <authorList>
            <consortium name="EnsemblMetazoa"/>
        </authorList>
    </citation>
    <scope>IDENTIFICATION</scope>
</reference>
<evidence type="ECO:0000313" key="11">
    <source>
        <dbReference type="EnsemblMetazoa" id="tetur30g00520.1"/>
    </source>
</evidence>
<reference evidence="12" key="1">
    <citation type="submission" date="2011-08" db="EMBL/GenBank/DDBJ databases">
        <authorList>
            <person name="Rombauts S."/>
        </authorList>
    </citation>
    <scope>NUCLEOTIDE SEQUENCE</scope>
    <source>
        <strain evidence="12">London</strain>
    </source>
</reference>
<feature type="region of interest" description="Disordered" evidence="9">
    <location>
        <begin position="247"/>
        <end position="292"/>
    </location>
</feature>
<dbReference type="PANTHER" id="PTHR21502:SF3">
    <property type="entry name" value="CILIUM ASSEMBLY PROTEIN DZIP1L"/>
    <property type="match status" value="1"/>
</dbReference>
<organism evidence="11 12">
    <name type="scientific">Tetranychus urticae</name>
    <name type="common">Two-spotted spider mite</name>
    <dbReference type="NCBI Taxonomy" id="32264"/>
    <lineage>
        <taxon>Eukaryota</taxon>
        <taxon>Metazoa</taxon>
        <taxon>Ecdysozoa</taxon>
        <taxon>Arthropoda</taxon>
        <taxon>Chelicerata</taxon>
        <taxon>Arachnida</taxon>
        <taxon>Acari</taxon>
        <taxon>Acariformes</taxon>
        <taxon>Trombidiformes</taxon>
        <taxon>Prostigmata</taxon>
        <taxon>Eleutherengona</taxon>
        <taxon>Raphignathae</taxon>
        <taxon>Tetranychoidea</taxon>
        <taxon>Tetranychidae</taxon>
        <taxon>Tetranychus</taxon>
    </lineage>
</organism>
<dbReference type="InterPro" id="IPR032714">
    <property type="entry name" value="DZIP1_N"/>
</dbReference>
<keyword evidence="5" id="KW-0963">Cytoplasm</keyword>
<keyword evidence="7" id="KW-0479">Metal-binding</keyword>
<feature type="compositionally biased region" description="Polar residues" evidence="9">
    <location>
        <begin position="711"/>
        <end position="737"/>
    </location>
</feature>
<dbReference type="PROSITE" id="PS00028">
    <property type="entry name" value="ZINC_FINGER_C2H2_1"/>
    <property type="match status" value="1"/>
</dbReference>
<proteinExistence type="inferred from homology"/>
<feature type="region of interest" description="Disordered" evidence="9">
    <location>
        <begin position="606"/>
        <end position="636"/>
    </location>
</feature>
<keyword evidence="12" id="KW-1185">Reference proteome</keyword>
<dbReference type="EMBL" id="CAEY01000863">
    <property type="status" value="NOT_ANNOTATED_CDS"/>
    <property type="molecule type" value="Genomic_DNA"/>
</dbReference>
<evidence type="ECO:0000256" key="2">
    <source>
        <dbReference type="ARBA" id="ARBA00004120"/>
    </source>
</evidence>
<keyword evidence="7" id="KW-0862">Zinc</keyword>
<feature type="compositionally biased region" description="Polar residues" evidence="9">
    <location>
        <begin position="247"/>
        <end position="263"/>
    </location>
</feature>
<evidence type="ECO:0000256" key="5">
    <source>
        <dbReference type="ARBA" id="ARBA00023212"/>
    </source>
</evidence>
<dbReference type="SMART" id="SM00355">
    <property type="entry name" value="ZnF_C2H2"/>
    <property type="match status" value="1"/>
</dbReference>
<evidence type="ECO:0000313" key="12">
    <source>
        <dbReference type="Proteomes" id="UP000015104"/>
    </source>
</evidence>
<dbReference type="GO" id="GO:0005737">
    <property type="term" value="C:cytoplasm"/>
    <property type="evidence" value="ECO:0007669"/>
    <property type="project" value="TreeGrafter"/>
</dbReference>
<feature type="coiled-coil region" evidence="8">
    <location>
        <begin position="190"/>
        <end position="217"/>
    </location>
</feature>
<keyword evidence="6" id="KW-0966">Cell projection</keyword>
<evidence type="ECO:0000256" key="1">
    <source>
        <dbReference type="ARBA" id="ARBA00004114"/>
    </source>
</evidence>
<evidence type="ECO:0000259" key="10">
    <source>
        <dbReference type="PROSITE" id="PS50157"/>
    </source>
</evidence>
<dbReference type="Pfam" id="PF13815">
    <property type="entry name" value="Dzip-like_N"/>
    <property type="match status" value="1"/>
</dbReference>
<evidence type="ECO:0000256" key="7">
    <source>
        <dbReference type="PROSITE-ProRule" id="PRU00042"/>
    </source>
</evidence>